<dbReference type="InterPro" id="IPR035089">
    <property type="entry name" value="Phage_sheath_subtilisin"/>
</dbReference>
<protein>
    <submittedName>
        <fullName evidence="3">Phage tail sheath subtilisin-like domain-containing protein</fullName>
    </submittedName>
</protein>
<organism evidence="3 4">
    <name type="scientific">Neokomagataea anthophila</name>
    <dbReference type="NCBI Taxonomy" id="2826925"/>
    <lineage>
        <taxon>Bacteria</taxon>
        <taxon>Pseudomonadati</taxon>
        <taxon>Pseudomonadota</taxon>
        <taxon>Alphaproteobacteria</taxon>
        <taxon>Acetobacterales</taxon>
        <taxon>Acetobacteraceae</taxon>
        <taxon>Neokomagataea</taxon>
    </lineage>
</organism>
<feature type="domain" description="Tail sheath protein subtilisin-like" evidence="2">
    <location>
        <begin position="213"/>
        <end position="375"/>
    </location>
</feature>
<sequence>MSTNNSVQPVFQQIPGEWAVPGSYTEIQSVPAAGSLSSMPLRAVIIGQRSSGAAAPNVVYENVANPAPLFGTGMMMTQAITSFVTERPDVPVDAVGVAPTAGMVLPTAQITFNGTPSASGTAAIVVSGYRVAFAVSAGATVFQLAASLLSAVQASQLTAQVGVTAELINNGVAVQLTMMDWGAAGNQTGLTVSAAAGDQVPNLTVVASGFANGVGAPDITPALQALGNTWYTDIVLVLNDQANIQSAVLEARRRCGAMVAQDARVWVAVSGTQGAVLQLQSQFSTAEELVLLSATSPSWSPWQLAAAAAAQGSASLNADPARQLRGLPLNTLAGLGPSPLNQYSRTQRQALLTNGCTTLTMARDGTVSFERAVTTRVTDPETQQASGIWDVMIPAVGARVRYEWNAYVEATYYNAKLADDGSTMSNLSGVVTCRTLLGSWAAQCKLYENMGWIDDVGTMVTTASFVRDPSDRSRVNSYLPIKPMGSLIVLANVLQMQV</sequence>
<name>A0ABS5E6F6_9PROT</name>
<evidence type="ECO:0000259" key="2">
    <source>
        <dbReference type="Pfam" id="PF04984"/>
    </source>
</evidence>
<evidence type="ECO:0000256" key="1">
    <source>
        <dbReference type="ARBA" id="ARBA00008005"/>
    </source>
</evidence>
<comment type="caution">
    <text evidence="3">The sequence shown here is derived from an EMBL/GenBank/DDBJ whole genome shotgun (WGS) entry which is preliminary data.</text>
</comment>
<reference evidence="3 4" key="1">
    <citation type="submission" date="2021-04" db="EMBL/GenBank/DDBJ databases">
        <title>The complete genome sequence of Neokomagataea sp. TBRC 2177.</title>
        <authorList>
            <person name="Charoenyingcharoen P."/>
            <person name="Yukphan P."/>
        </authorList>
    </citation>
    <scope>NUCLEOTIDE SEQUENCE [LARGE SCALE GENOMIC DNA]</scope>
    <source>
        <strain evidence="3 4">TBRC 2177</strain>
    </source>
</reference>
<keyword evidence="4" id="KW-1185">Reference proteome</keyword>
<accession>A0ABS5E6F6</accession>
<dbReference type="EMBL" id="JAGRQH010000003">
    <property type="protein sequence ID" value="MBR0559498.1"/>
    <property type="molecule type" value="Genomic_DNA"/>
</dbReference>
<proteinExistence type="inferred from homology"/>
<dbReference type="Pfam" id="PF04984">
    <property type="entry name" value="Phage_sheath_1"/>
    <property type="match status" value="1"/>
</dbReference>
<dbReference type="Proteomes" id="UP000677812">
    <property type="component" value="Unassembled WGS sequence"/>
</dbReference>
<gene>
    <name evidence="3" type="ORF">KB213_05440</name>
</gene>
<evidence type="ECO:0000313" key="3">
    <source>
        <dbReference type="EMBL" id="MBR0559498.1"/>
    </source>
</evidence>
<evidence type="ECO:0000313" key="4">
    <source>
        <dbReference type="Proteomes" id="UP000677812"/>
    </source>
</evidence>
<comment type="similarity">
    <text evidence="1">Belongs to the myoviridae tail sheath protein family.</text>
</comment>
<dbReference type="RefSeq" id="WP_211681069.1">
    <property type="nucleotide sequence ID" value="NZ_JAGRQH010000003.1"/>
</dbReference>